<protein>
    <submittedName>
        <fullName evidence="2">Uncharacterized protein YdeI (YjbR/CyaY-like superfamily)</fullName>
    </submittedName>
</protein>
<gene>
    <name evidence="2" type="ORF">HNQ65_002199</name>
</gene>
<dbReference type="Proteomes" id="UP000590740">
    <property type="component" value="Unassembled WGS sequence"/>
</dbReference>
<keyword evidence="3" id="KW-1185">Reference proteome</keyword>
<evidence type="ECO:0000259" key="1">
    <source>
        <dbReference type="Pfam" id="PF08818"/>
    </source>
</evidence>
<comment type="caution">
    <text evidence="2">The sequence shown here is derived from an EMBL/GenBank/DDBJ whole genome shotgun (WGS) entry which is preliminary data.</text>
</comment>
<evidence type="ECO:0000313" key="2">
    <source>
        <dbReference type="EMBL" id="MBB5032617.1"/>
    </source>
</evidence>
<organism evidence="2 3">
    <name type="scientific">Prosthecobacter vanneervenii</name>
    <dbReference type="NCBI Taxonomy" id="48466"/>
    <lineage>
        <taxon>Bacteria</taxon>
        <taxon>Pseudomonadati</taxon>
        <taxon>Verrucomicrobiota</taxon>
        <taxon>Verrucomicrobiia</taxon>
        <taxon>Verrucomicrobiales</taxon>
        <taxon>Verrucomicrobiaceae</taxon>
        <taxon>Prosthecobacter</taxon>
    </lineage>
</organism>
<dbReference type="Gene3D" id="3.90.1150.200">
    <property type="match status" value="1"/>
</dbReference>
<dbReference type="AlphaFoldDB" id="A0A7W7YAH0"/>
<reference evidence="2 3" key="1">
    <citation type="submission" date="2020-08" db="EMBL/GenBank/DDBJ databases">
        <title>Genomic Encyclopedia of Type Strains, Phase IV (KMG-IV): sequencing the most valuable type-strain genomes for metagenomic binning, comparative biology and taxonomic classification.</title>
        <authorList>
            <person name="Goeker M."/>
        </authorList>
    </citation>
    <scope>NUCLEOTIDE SEQUENCE [LARGE SCALE GENOMIC DNA]</scope>
    <source>
        <strain evidence="2 3">DSM 12252</strain>
    </source>
</reference>
<dbReference type="RefSeq" id="WP_184339539.1">
    <property type="nucleotide sequence ID" value="NZ_JACHIG010000004.1"/>
</dbReference>
<accession>A0A7W7YAH0</accession>
<dbReference type="SUPFAM" id="SSF159888">
    <property type="entry name" value="YdhG-like"/>
    <property type="match status" value="1"/>
</dbReference>
<name>A0A7W7YAH0_9BACT</name>
<proteinExistence type="predicted"/>
<dbReference type="Pfam" id="PF08818">
    <property type="entry name" value="DUF1801"/>
    <property type="match status" value="1"/>
</dbReference>
<dbReference type="InterPro" id="IPR014922">
    <property type="entry name" value="YdhG-like"/>
</dbReference>
<evidence type="ECO:0000313" key="3">
    <source>
        <dbReference type="Proteomes" id="UP000590740"/>
    </source>
</evidence>
<sequence length="203" mass="22924">MDVARTSTRDPEAWLDLAPDFSQRMVRQVRTWIQHWEPDLTESMKWNMLCFSGRKNICALSACQKHLGITFFRGTELRGITDLFDGGESNTSIQTIRVTKLEKLNVKALQRLVHAAVALDSDESSKPPPPKKRAEWPMPPALAKALKQDKAAAAGFAAMSISCQREYKVWISSAKQEETIQRRLAETLRALASGKKWAQRKEA</sequence>
<dbReference type="Pfam" id="PF13376">
    <property type="entry name" value="OmdA"/>
    <property type="match status" value="1"/>
</dbReference>
<dbReference type="EMBL" id="JACHIG010000004">
    <property type="protein sequence ID" value="MBB5032617.1"/>
    <property type="molecule type" value="Genomic_DNA"/>
</dbReference>
<feature type="domain" description="YdhG-like" evidence="1">
    <location>
        <begin position="23"/>
        <end position="117"/>
    </location>
</feature>